<keyword evidence="11" id="KW-1185">Reference proteome</keyword>
<evidence type="ECO:0000256" key="3">
    <source>
        <dbReference type="ARBA" id="ARBA00007096"/>
    </source>
</evidence>
<sequence>MDSPWEEDPQTEHAPEADWAKISTEFTNSGYREGIIAGKEAFLQEGFDAGFADVGVPIGRELGNLRGVVSALASFLSAKSPEGSPELDEARDISSIISSIRFSDIAPRDVEAEQHAREHLDSDDPGLAESDELAQKRNMEGLEDMLSHLTAGVGGASPQGRPTLEDVAKLKERLSSLSTKLGLSILA</sequence>
<feature type="compositionally biased region" description="Basic and acidic residues" evidence="8">
    <location>
        <begin position="10"/>
        <end position="19"/>
    </location>
</feature>
<name>A0A0C9W0R9_9AGAM</name>
<evidence type="ECO:0000256" key="8">
    <source>
        <dbReference type="SAM" id="MobiDB-lite"/>
    </source>
</evidence>
<dbReference type="PANTHER" id="PTHR18829:SF0">
    <property type="entry name" value="PROTEIN YAE1 HOMOLOG"/>
    <property type="match status" value="1"/>
</dbReference>
<feature type="region of interest" description="Disordered" evidence="8">
    <location>
        <begin position="110"/>
        <end position="165"/>
    </location>
</feature>
<accession>A0A0C9W0R9</accession>
<feature type="domain" description="Essential protein Yae1 N-terminal" evidence="9">
    <location>
        <begin position="30"/>
        <end position="69"/>
    </location>
</feature>
<evidence type="ECO:0000313" key="10">
    <source>
        <dbReference type="EMBL" id="KIJ59468.1"/>
    </source>
</evidence>
<evidence type="ECO:0000313" key="11">
    <source>
        <dbReference type="Proteomes" id="UP000053820"/>
    </source>
</evidence>
<evidence type="ECO:0000256" key="4">
    <source>
        <dbReference type="ARBA" id="ARBA00017286"/>
    </source>
</evidence>
<comment type="similarity">
    <text evidence="3">Belongs to the YAE1 family.</text>
</comment>
<feature type="region of interest" description="Disordered" evidence="8">
    <location>
        <begin position="1"/>
        <end position="20"/>
    </location>
</feature>
<comment type="subcellular location">
    <subcellularLocation>
        <location evidence="2">Cytoplasm</location>
    </subcellularLocation>
    <subcellularLocation>
        <location evidence="1">Nucleus</location>
    </subcellularLocation>
</comment>
<proteinExistence type="inferred from homology"/>
<dbReference type="OrthoDB" id="20086at2759"/>
<dbReference type="Pfam" id="PF09811">
    <property type="entry name" value="Yae1_N"/>
    <property type="match status" value="1"/>
</dbReference>
<evidence type="ECO:0000256" key="7">
    <source>
        <dbReference type="ARBA" id="ARBA00023242"/>
    </source>
</evidence>
<protein>
    <recommendedName>
        <fullName evidence="5">Protein YAE1</fullName>
    </recommendedName>
    <alternativeName>
        <fullName evidence="4">Protein yae1</fullName>
    </alternativeName>
</protein>
<dbReference type="InterPro" id="IPR019191">
    <property type="entry name" value="Essential_protein_Yae1_N"/>
</dbReference>
<dbReference type="GO" id="GO:0005737">
    <property type="term" value="C:cytoplasm"/>
    <property type="evidence" value="ECO:0007669"/>
    <property type="project" value="UniProtKB-SubCell"/>
</dbReference>
<dbReference type="InterPro" id="IPR038881">
    <property type="entry name" value="Yae1-like"/>
</dbReference>
<gene>
    <name evidence="10" type="ORF">HYDPIDRAFT_100642</name>
</gene>
<evidence type="ECO:0000256" key="2">
    <source>
        <dbReference type="ARBA" id="ARBA00004496"/>
    </source>
</evidence>
<dbReference type="PANTHER" id="PTHR18829">
    <property type="entry name" value="PROTEIN YAE1 HOMOLOG"/>
    <property type="match status" value="1"/>
</dbReference>
<dbReference type="EMBL" id="KN839887">
    <property type="protein sequence ID" value="KIJ59468.1"/>
    <property type="molecule type" value="Genomic_DNA"/>
</dbReference>
<keyword evidence="6" id="KW-0963">Cytoplasm</keyword>
<keyword evidence="7" id="KW-0539">Nucleus</keyword>
<evidence type="ECO:0000256" key="1">
    <source>
        <dbReference type="ARBA" id="ARBA00004123"/>
    </source>
</evidence>
<organism evidence="10 11">
    <name type="scientific">Hydnomerulius pinastri MD-312</name>
    <dbReference type="NCBI Taxonomy" id="994086"/>
    <lineage>
        <taxon>Eukaryota</taxon>
        <taxon>Fungi</taxon>
        <taxon>Dikarya</taxon>
        <taxon>Basidiomycota</taxon>
        <taxon>Agaricomycotina</taxon>
        <taxon>Agaricomycetes</taxon>
        <taxon>Agaricomycetidae</taxon>
        <taxon>Boletales</taxon>
        <taxon>Boletales incertae sedis</taxon>
        <taxon>Leucogyrophana</taxon>
    </lineage>
</organism>
<dbReference type="AlphaFoldDB" id="A0A0C9W0R9"/>
<evidence type="ECO:0000256" key="6">
    <source>
        <dbReference type="ARBA" id="ARBA00022490"/>
    </source>
</evidence>
<evidence type="ECO:0000256" key="5">
    <source>
        <dbReference type="ARBA" id="ARBA00018400"/>
    </source>
</evidence>
<feature type="compositionally biased region" description="Basic and acidic residues" evidence="8">
    <location>
        <begin position="110"/>
        <end position="122"/>
    </location>
</feature>
<dbReference type="GO" id="GO:0005634">
    <property type="term" value="C:nucleus"/>
    <property type="evidence" value="ECO:0007669"/>
    <property type="project" value="UniProtKB-SubCell"/>
</dbReference>
<dbReference type="HOGENOM" id="CLU_091047_0_0_1"/>
<evidence type="ECO:0000259" key="9">
    <source>
        <dbReference type="Pfam" id="PF09811"/>
    </source>
</evidence>
<feature type="compositionally biased region" description="Acidic residues" evidence="8">
    <location>
        <begin position="123"/>
        <end position="132"/>
    </location>
</feature>
<reference evidence="10 11" key="1">
    <citation type="submission" date="2014-04" db="EMBL/GenBank/DDBJ databases">
        <title>Evolutionary Origins and Diversification of the Mycorrhizal Mutualists.</title>
        <authorList>
            <consortium name="DOE Joint Genome Institute"/>
            <consortium name="Mycorrhizal Genomics Consortium"/>
            <person name="Kohler A."/>
            <person name="Kuo A."/>
            <person name="Nagy L.G."/>
            <person name="Floudas D."/>
            <person name="Copeland A."/>
            <person name="Barry K.W."/>
            <person name="Cichocki N."/>
            <person name="Veneault-Fourrey C."/>
            <person name="LaButti K."/>
            <person name="Lindquist E.A."/>
            <person name="Lipzen A."/>
            <person name="Lundell T."/>
            <person name="Morin E."/>
            <person name="Murat C."/>
            <person name="Riley R."/>
            <person name="Ohm R."/>
            <person name="Sun H."/>
            <person name="Tunlid A."/>
            <person name="Henrissat B."/>
            <person name="Grigoriev I.V."/>
            <person name="Hibbett D.S."/>
            <person name="Martin F."/>
        </authorList>
    </citation>
    <scope>NUCLEOTIDE SEQUENCE [LARGE SCALE GENOMIC DNA]</scope>
    <source>
        <strain evidence="10 11">MD-312</strain>
    </source>
</reference>
<dbReference type="Proteomes" id="UP000053820">
    <property type="component" value="Unassembled WGS sequence"/>
</dbReference>